<dbReference type="InterPro" id="IPR058245">
    <property type="entry name" value="NreC/VraR/RcsB-like_REC"/>
</dbReference>
<dbReference type="Pfam" id="PF00072">
    <property type="entry name" value="Response_reg"/>
    <property type="match status" value="1"/>
</dbReference>
<sequence length="219" mass="23146">MTIRVLIVDDQIVVRAGFAAVLGGEDDLTVVGQAGDGAEALERATALRPDVVLMDIRMPGTDGLTATPGLVAQGIKVLVLTTFRRDEYVFSALRAGASGFLLKDCEPQDLVDAIRTVASGESLLDPSVTRSLIDAFVSGTVEVSPRVKEQLAQLTERELAVLREVARGLSNVEVAAVLGIRPTTVKTHVNALLGKLGLRDRVQATIFAYDAGLVRPGAS</sequence>
<dbReference type="Gene3D" id="3.40.50.2300">
    <property type="match status" value="1"/>
</dbReference>
<dbReference type="PANTHER" id="PTHR43214">
    <property type="entry name" value="TWO-COMPONENT RESPONSE REGULATOR"/>
    <property type="match status" value="1"/>
</dbReference>
<dbReference type="PROSITE" id="PS00622">
    <property type="entry name" value="HTH_LUXR_1"/>
    <property type="match status" value="1"/>
</dbReference>
<dbReference type="PROSITE" id="PS50043">
    <property type="entry name" value="HTH_LUXR_2"/>
    <property type="match status" value="1"/>
</dbReference>
<keyword evidence="4" id="KW-0804">Transcription</keyword>
<keyword evidence="3" id="KW-0238">DNA-binding</keyword>
<evidence type="ECO:0000259" key="7">
    <source>
        <dbReference type="PROSITE" id="PS50110"/>
    </source>
</evidence>
<reference evidence="9" key="1">
    <citation type="journal article" date="2019" name="Int. J. Syst. Evol. Microbiol.">
        <title>The Global Catalogue of Microorganisms (GCM) 10K type strain sequencing project: providing services to taxonomists for standard genome sequencing and annotation.</title>
        <authorList>
            <consortium name="The Broad Institute Genomics Platform"/>
            <consortium name="The Broad Institute Genome Sequencing Center for Infectious Disease"/>
            <person name="Wu L."/>
            <person name="Ma J."/>
        </authorList>
    </citation>
    <scope>NUCLEOTIDE SEQUENCE [LARGE SCALE GENOMIC DNA]</scope>
    <source>
        <strain evidence="9">JCM 9377</strain>
    </source>
</reference>
<proteinExistence type="predicted"/>
<keyword evidence="1 5" id="KW-0597">Phosphoprotein</keyword>
<dbReference type="SMART" id="SM00421">
    <property type="entry name" value="HTH_LUXR"/>
    <property type="match status" value="1"/>
</dbReference>
<organism evidence="8 9">
    <name type="scientific">Actinocorallia longicatena</name>
    <dbReference type="NCBI Taxonomy" id="111803"/>
    <lineage>
        <taxon>Bacteria</taxon>
        <taxon>Bacillati</taxon>
        <taxon>Actinomycetota</taxon>
        <taxon>Actinomycetes</taxon>
        <taxon>Streptosporangiales</taxon>
        <taxon>Thermomonosporaceae</taxon>
        <taxon>Actinocorallia</taxon>
    </lineage>
</organism>
<dbReference type="InterPro" id="IPR000792">
    <property type="entry name" value="Tscrpt_reg_LuxR_C"/>
</dbReference>
<dbReference type="InterPro" id="IPR011006">
    <property type="entry name" value="CheY-like_superfamily"/>
</dbReference>
<dbReference type="CDD" id="cd06170">
    <property type="entry name" value="LuxR_C_like"/>
    <property type="match status" value="1"/>
</dbReference>
<feature type="domain" description="Response regulatory" evidence="7">
    <location>
        <begin position="4"/>
        <end position="118"/>
    </location>
</feature>
<dbReference type="Proteomes" id="UP001501237">
    <property type="component" value="Unassembled WGS sequence"/>
</dbReference>
<dbReference type="PROSITE" id="PS50110">
    <property type="entry name" value="RESPONSE_REGULATORY"/>
    <property type="match status" value="1"/>
</dbReference>
<name>A0ABP6QHM8_9ACTN</name>
<evidence type="ECO:0000256" key="1">
    <source>
        <dbReference type="ARBA" id="ARBA00022553"/>
    </source>
</evidence>
<gene>
    <name evidence="8" type="ORF">GCM10010468_62690</name>
</gene>
<evidence type="ECO:0000313" key="8">
    <source>
        <dbReference type="EMBL" id="GAA3231559.1"/>
    </source>
</evidence>
<feature type="domain" description="HTH luxR-type" evidence="6">
    <location>
        <begin position="147"/>
        <end position="212"/>
    </location>
</feature>
<keyword evidence="9" id="KW-1185">Reference proteome</keyword>
<comment type="caution">
    <text evidence="8">The sequence shown here is derived from an EMBL/GenBank/DDBJ whole genome shotgun (WGS) entry which is preliminary data.</text>
</comment>
<dbReference type="CDD" id="cd17535">
    <property type="entry name" value="REC_NarL-like"/>
    <property type="match status" value="1"/>
</dbReference>
<accession>A0ABP6QHM8</accession>
<feature type="modified residue" description="4-aspartylphosphate" evidence="5">
    <location>
        <position position="55"/>
    </location>
</feature>
<protein>
    <submittedName>
        <fullName evidence="8">Response regulator transcription factor</fullName>
    </submittedName>
</protein>
<dbReference type="RefSeq" id="WP_344835509.1">
    <property type="nucleotide sequence ID" value="NZ_BAAAUV010000022.1"/>
</dbReference>
<dbReference type="PANTHER" id="PTHR43214:SF24">
    <property type="entry name" value="TRANSCRIPTIONAL REGULATORY PROTEIN NARL-RELATED"/>
    <property type="match status" value="1"/>
</dbReference>
<evidence type="ECO:0000256" key="3">
    <source>
        <dbReference type="ARBA" id="ARBA00023125"/>
    </source>
</evidence>
<evidence type="ECO:0000259" key="6">
    <source>
        <dbReference type="PROSITE" id="PS50043"/>
    </source>
</evidence>
<dbReference type="SUPFAM" id="SSF52172">
    <property type="entry name" value="CheY-like"/>
    <property type="match status" value="1"/>
</dbReference>
<dbReference type="SMART" id="SM00448">
    <property type="entry name" value="REC"/>
    <property type="match status" value="1"/>
</dbReference>
<evidence type="ECO:0000313" key="9">
    <source>
        <dbReference type="Proteomes" id="UP001501237"/>
    </source>
</evidence>
<dbReference type="InterPro" id="IPR016032">
    <property type="entry name" value="Sig_transdc_resp-reg_C-effctor"/>
</dbReference>
<evidence type="ECO:0000256" key="5">
    <source>
        <dbReference type="PROSITE-ProRule" id="PRU00169"/>
    </source>
</evidence>
<evidence type="ECO:0000256" key="2">
    <source>
        <dbReference type="ARBA" id="ARBA00023015"/>
    </source>
</evidence>
<evidence type="ECO:0000256" key="4">
    <source>
        <dbReference type="ARBA" id="ARBA00023163"/>
    </source>
</evidence>
<dbReference type="Pfam" id="PF00196">
    <property type="entry name" value="GerE"/>
    <property type="match status" value="1"/>
</dbReference>
<keyword evidence="2" id="KW-0805">Transcription regulation</keyword>
<dbReference type="InterPro" id="IPR039420">
    <property type="entry name" value="WalR-like"/>
</dbReference>
<dbReference type="InterPro" id="IPR001789">
    <property type="entry name" value="Sig_transdc_resp-reg_receiver"/>
</dbReference>
<dbReference type="EMBL" id="BAAAUV010000022">
    <property type="protein sequence ID" value="GAA3231559.1"/>
    <property type="molecule type" value="Genomic_DNA"/>
</dbReference>
<dbReference type="PRINTS" id="PR00038">
    <property type="entry name" value="HTHLUXR"/>
</dbReference>
<dbReference type="SUPFAM" id="SSF46894">
    <property type="entry name" value="C-terminal effector domain of the bipartite response regulators"/>
    <property type="match status" value="1"/>
</dbReference>